<sequence length="374" mass="42663">MYYYDGGDTWNYFQDGVALADLFEVDWKEYILSWVDTSYLPQSLIYASLPRALLMSRFVSLGCIITHDNYWIISVYFSILSFAGVWLLVQQLSRFFPQTQPAIGIAWLVYPSFVFWSSGILKESIAVGLISLLVAWSLQLYFQGERRWYQIWPYWIGWGIAAYLLWIMKYYYAAALIPVLLSLILAKKVNFSPGFPLLKLAGIFAVLILVPTLLHPNLSVHRVMDVIVKNHDVFIKISNPENVINFYELDSTIGSMLLNAPLALVSAWYRPLLGETHGWLQHLAGIENLLVLAVSLLAVFQIYRHKGIFPGQLPWLLGGIAFAVILGVLLAFSAPNFGTLMRYKVAFAPYILYLSLIPLLRKLRSRSNIDRYIG</sequence>
<organism evidence="2">
    <name type="scientific">Roseihalotalea indica</name>
    <dbReference type="NCBI Taxonomy" id="2867963"/>
    <lineage>
        <taxon>Bacteria</taxon>
        <taxon>Pseudomonadati</taxon>
        <taxon>Bacteroidota</taxon>
        <taxon>Cytophagia</taxon>
        <taxon>Cytophagales</taxon>
        <taxon>Catalimonadaceae</taxon>
        <taxon>Roseihalotalea</taxon>
    </lineage>
</organism>
<accession>A0AA49GQQ6</accession>
<evidence type="ECO:0000313" key="2">
    <source>
        <dbReference type="EMBL" id="WKN36616.1"/>
    </source>
</evidence>
<feature type="transmembrane region" description="Helical" evidence="1">
    <location>
        <begin position="70"/>
        <end position="89"/>
    </location>
</feature>
<reference evidence="2" key="2">
    <citation type="journal article" date="2024" name="Antonie Van Leeuwenhoek">
        <title>Roseihalotalea indica gen. nov., sp. nov., a halophilic Bacteroidetes from mesopelagic Southwest Indian Ocean with higher carbohydrate metabolic potential.</title>
        <authorList>
            <person name="Chen B."/>
            <person name="Zhang M."/>
            <person name="Lin D."/>
            <person name="Ye J."/>
            <person name="Tang K."/>
        </authorList>
    </citation>
    <scope>NUCLEOTIDE SEQUENCE</scope>
    <source>
        <strain evidence="2">TK19036</strain>
    </source>
</reference>
<keyword evidence="1" id="KW-1133">Transmembrane helix</keyword>
<keyword evidence="1" id="KW-0812">Transmembrane</keyword>
<feature type="transmembrane region" description="Helical" evidence="1">
    <location>
        <begin position="125"/>
        <end position="142"/>
    </location>
</feature>
<feature type="transmembrane region" description="Helical" evidence="1">
    <location>
        <begin position="279"/>
        <end position="303"/>
    </location>
</feature>
<feature type="transmembrane region" description="Helical" evidence="1">
    <location>
        <begin position="101"/>
        <end position="118"/>
    </location>
</feature>
<dbReference type="AlphaFoldDB" id="A0AA49GQQ6"/>
<dbReference type="EMBL" id="CP120682">
    <property type="protein sequence ID" value="WKN36616.1"/>
    <property type="molecule type" value="Genomic_DNA"/>
</dbReference>
<feature type="transmembrane region" description="Helical" evidence="1">
    <location>
        <begin position="197"/>
        <end position="214"/>
    </location>
</feature>
<proteinExistence type="predicted"/>
<feature type="transmembrane region" description="Helical" evidence="1">
    <location>
        <begin position="340"/>
        <end position="360"/>
    </location>
</feature>
<name>A0AA49GQQ6_9BACT</name>
<reference evidence="2" key="1">
    <citation type="journal article" date="2023" name="Comput. Struct. Biotechnol. J.">
        <title>Discovery of a novel marine Bacteroidetes with a rich repertoire of carbohydrate-active enzymes.</title>
        <authorList>
            <person name="Chen B."/>
            <person name="Liu G."/>
            <person name="Chen Q."/>
            <person name="Wang H."/>
            <person name="Liu L."/>
            <person name="Tang K."/>
        </authorList>
    </citation>
    <scope>NUCLEOTIDE SEQUENCE</scope>
    <source>
        <strain evidence="2">TK19036</strain>
    </source>
</reference>
<feature type="transmembrane region" description="Helical" evidence="1">
    <location>
        <begin position="154"/>
        <end position="185"/>
    </location>
</feature>
<protein>
    <submittedName>
        <fullName evidence="2">Uncharacterized protein</fullName>
    </submittedName>
</protein>
<keyword evidence="1" id="KW-0472">Membrane</keyword>
<evidence type="ECO:0000256" key="1">
    <source>
        <dbReference type="SAM" id="Phobius"/>
    </source>
</evidence>
<feature type="transmembrane region" description="Helical" evidence="1">
    <location>
        <begin position="315"/>
        <end position="334"/>
    </location>
</feature>
<gene>
    <name evidence="2" type="ORF">K4G66_30090</name>
</gene>